<evidence type="ECO:0000313" key="3">
    <source>
        <dbReference type="Proteomes" id="UP000465812"/>
    </source>
</evidence>
<protein>
    <recommendedName>
        <fullName evidence="1">DUF4232 domain-containing protein</fullName>
    </recommendedName>
</protein>
<feature type="domain" description="DUF4232" evidence="1">
    <location>
        <begin position="54"/>
        <end position="182"/>
    </location>
</feature>
<gene>
    <name evidence="2" type="ORF">MMAN_47010</name>
</gene>
<reference evidence="2 3" key="1">
    <citation type="journal article" date="2019" name="Emerg. Microbes Infect.">
        <title>Comprehensive subspecies identification of 175 nontuberculous mycobacteria species based on 7547 genomic profiles.</title>
        <authorList>
            <person name="Matsumoto Y."/>
            <person name="Kinjo T."/>
            <person name="Motooka D."/>
            <person name="Nabeya D."/>
            <person name="Jung N."/>
            <person name="Uechi K."/>
            <person name="Horii T."/>
            <person name="Iida T."/>
            <person name="Fujita J."/>
            <person name="Nakamura S."/>
        </authorList>
    </citation>
    <scope>NUCLEOTIDE SEQUENCE [LARGE SCALE GENOMIC DNA]</scope>
    <source>
        <strain evidence="2 3">JCM 18113</strain>
    </source>
</reference>
<dbReference type="EMBL" id="AP022590">
    <property type="protein sequence ID" value="BBY40567.1"/>
    <property type="molecule type" value="Genomic_DNA"/>
</dbReference>
<proteinExistence type="predicted"/>
<dbReference type="Pfam" id="PF14016">
    <property type="entry name" value="DUF4232"/>
    <property type="match status" value="1"/>
</dbReference>
<dbReference type="InterPro" id="IPR025326">
    <property type="entry name" value="DUF4232"/>
</dbReference>
<evidence type="ECO:0000313" key="2">
    <source>
        <dbReference type="EMBL" id="BBY40567.1"/>
    </source>
</evidence>
<organism evidence="2 3">
    <name type="scientific">Mycobacterium mantenii</name>
    <dbReference type="NCBI Taxonomy" id="560555"/>
    <lineage>
        <taxon>Bacteria</taxon>
        <taxon>Bacillati</taxon>
        <taxon>Actinomycetota</taxon>
        <taxon>Actinomycetes</taxon>
        <taxon>Mycobacteriales</taxon>
        <taxon>Mycobacteriaceae</taxon>
        <taxon>Mycobacterium</taxon>
        <taxon>Mycobacterium avium complex (MAC)</taxon>
    </lineage>
</organism>
<evidence type="ECO:0000259" key="1">
    <source>
        <dbReference type="Pfam" id="PF14016"/>
    </source>
</evidence>
<sequence>MPACRIITGVPGHGRGLRRLIPSFAAAATIYAAATALGWPVSAVPIEGDQATPCRSEQVAVNVSPAQGAVGHRGLALMFSLAGGADPCTLTGYAGVDSGAGGPLIHALPTLRGYMGGLPDGVDVPPAVLLSISTQGQAIVEGMAVDADGAPCPTYTELSVNPPDTEIVLTVAATIDACALQVHPITAV</sequence>
<name>A0ABN6AGQ0_MYCNT</name>
<keyword evidence="3" id="KW-1185">Reference proteome</keyword>
<dbReference type="Proteomes" id="UP000465812">
    <property type="component" value="Chromosome"/>
</dbReference>
<accession>A0ABN6AGQ0</accession>